<accession>A0ABW4NMM7</accession>
<reference evidence="2" key="1">
    <citation type="journal article" date="2019" name="Int. J. Syst. Evol. Microbiol.">
        <title>The Global Catalogue of Microorganisms (GCM) 10K type strain sequencing project: providing services to taxonomists for standard genome sequencing and annotation.</title>
        <authorList>
            <consortium name="The Broad Institute Genomics Platform"/>
            <consortium name="The Broad Institute Genome Sequencing Center for Infectious Disease"/>
            <person name="Wu L."/>
            <person name="Ma J."/>
        </authorList>
    </citation>
    <scope>NUCLEOTIDE SEQUENCE [LARGE SCALE GENOMIC DNA]</scope>
    <source>
        <strain evidence="2">KCTC 42143</strain>
    </source>
</reference>
<keyword evidence="2" id="KW-1185">Reference proteome</keyword>
<evidence type="ECO:0000313" key="2">
    <source>
        <dbReference type="Proteomes" id="UP001597285"/>
    </source>
</evidence>
<proteinExistence type="predicted"/>
<organism evidence="1 2">
    <name type="scientific">Carnobacterium antarcticum</name>
    <dbReference type="NCBI Taxonomy" id="2126436"/>
    <lineage>
        <taxon>Bacteria</taxon>
        <taxon>Bacillati</taxon>
        <taxon>Bacillota</taxon>
        <taxon>Bacilli</taxon>
        <taxon>Lactobacillales</taxon>
        <taxon>Carnobacteriaceae</taxon>
        <taxon>Carnobacterium</taxon>
    </lineage>
</organism>
<dbReference type="EMBL" id="JBHUFF010000013">
    <property type="protein sequence ID" value="MFD1799683.1"/>
    <property type="molecule type" value="Genomic_DNA"/>
</dbReference>
<dbReference type="RefSeq" id="WP_058918147.1">
    <property type="nucleotide sequence ID" value="NZ_JBHSQC010000025.1"/>
</dbReference>
<dbReference type="Proteomes" id="UP001597285">
    <property type="component" value="Unassembled WGS sequence"/>
</dbReference>
<gene>
    <name evidence="1" type="ORF">ACFSBK_07435</name>
</gene>
<comment type="caution">
    <text evidence="1">The sequence shown here is derived from an EMBL/GenBank/DDBJ whole genome shotgun (WGS) entry which is preliminary data.</text>
</comment>
<evidence type="ECO:0008006" key="3">
    <source>
        <dbReference type="Google" id="ProtNLM"/>
    </source>
</evidence>
<protein>
    <recommendedName>
        <fullName evidence="3">Transposase</fullName>
    </recommendedName>
</protein>
<name>A0ABW4NMM7_9LACT</name>
<evidence type="ECO:0000313" key="1">
    <source>
        <dbReference type="EMBL" id="MFD1799683.1"/>
    </source>
</evidence>
<sequence length="89" mass="10443">MNKRIKKKVTKRAINKYDNKEKLTVKEIKLIKSYITLKSFDYLSLWKGVKSFFTSFFNKLAQVFKRASKQALNLAKALNSPNTTTVKFY</sequence>